<dbReference type="GO" id="GO:0005524">
    <property type="term" value="F:ATP binding"/>
    <property type="evidence" value="ECO:0007669"/>
    <property type="project" value="UniProtKB-KW"/>
</dbReference>
<dbReference type="InterPro" id="IPR001341">
    <property type="entry name" value="Asp_kinase"/>
</dbReference>
<protein>
    <recommendedName>
        <fullName evidence="11">Aspartokinase</fullName>
        <ecNumber evidence="11">2.7.2.4</ecNumber>
    </recommendedName>
</protein>
<evidence type="ECO:0000313" key="16">
    <source>
        <dbReference type="Proteomes" id="UP000279909"/>
    </source>
</evidence>
<dbReference type="UniPathway" id="UPA00051">
    <property type="reaction ID" value="UER00462"/>
</dbReference>
<comment type="pathway">
    <text evidence="2 12">Amino-acid biosynthesis; L-lysine biosynthesis via DAP pathway; (S)-tetrahydrodipicolinate from L-aspartate: step 1/4.</text>
</comment>
<dbReference type="InterPro" id="IPR036393">
    <property type="entry name" value="AceGlu_kinase-like_sf"/>
</dbReference>
<dbReference type="Gene3D" id="3.30.2130.10">
    <property type="entry name" value="VC0802-like"/>
    <property type="match status" value="1"/>
</dbReference>
<feature type="binding site" evidence="10">
    <location>
        <position position="179"/>
    </location>
    <ligand>
        <name>ATP</name>
        <dbReference type="ChEBI" id="CHEBI:30616"/>
    </ligand>
</feature>
<dbReference type="RefSeq" id="WP_122972364.1">
    <property type="nucleotide sequence ID" value="NZ_RHLQ01000025.1"/>
</dbReference>
<dbReference type="InterPro" id="IPR005260">
    <property type="entry name" value="Asp_kin_monofn"/>
</dbReference>
<feature type="domain" description="Aspartate/glutamate/uridylate kinase" evidence="13">
    <location>
        <begin position="3"/>
        <end position="230"/>
    </location>
</feature>
<dbReference type="GO" id="GO:0009089">
    <property type="term" value="P:lysine biosynthetic process via diaminopimelate"/>
    <property type="evidence" value="ECO:0007669"/>
    <property type="project" value="UniProtKB-UniPathway"/>
</dbReference>
<dbReference type="GO" id="GO:0019877">
    <property type="term" value="P:diaminopimelate biosynthetic process"/>
    <property type="evidence" value="ECO:0007669"/>
    <property type="project" value="UniProtKB-KW"/>
</dbReference>
<dbReference type="PANTHER" id="PTHR21499">
    <property type="entry name" value="ASPARTATE KINASE"/>
    <property type="match status" value="1"/>
</dbReference>
<dbReference type="Pfam" id="PF22468">
    <property type="entry name" value="ACT_9"/>
    <property type="match status" value="1"/>
</dbReference>
<evidence type="ECO:0000259" key="13">
    <source>
        <dbReference type="Pfam" id="PF00696"/>
    </source>
</evidence>
<dbReference type="EMBL" id="RHLQ01000025">
    <property type="protein sequence ID" value="RNC98511.1"/>
    <property type="molecule type" value="Genomic_DNA"/>
</dbReference>
<dbReference type="OrthoDB" id="9799110at2"/>
<keyword evidence="4 11" id="KW-0808">Transferase</keyword>
<keyword evidence="6 11" id="KW-0418">Kinase</keyword>
<dbReference type="PANTHER" id="PTHR21499:SF68">
    <property type="entry name" value="ASPARTOKINASE 2"/>
    <property type="match status" value="1"/>
</dbReference>
<dbReference type="SUPFAM" id="SSF55021">
    <property type="entry name" value="ACT-like"/>
    <property type="match status" value="2"/>
</dbReference>
<dbReference type="InterPro" id="IPR054352">
    <property type="entry name" value="ACT_Aspartokinase"/>
</dbReference>
<evidence type="ECO:0000256" key="2">
    <source>
        <dbReference type="ARBA" id="ARBA00004766"/>
    </source>
</evidence>
<evidence type="ECO:0000256" key="5">
    <source>
        <dbReference type="ARBA" id="ARBA00022741"/>
    </source>
</evidence>
<evidence type="ECO:0000313" key="15">
    <source>
        <dbReference type="EMBL" id="RNC98511.1"/>
    </source>
</evidence>
<evidence type="ECO:0000256" key="1">
    <source>
        <dbReference type="ARBA" id="ARBA00003121"/>
    </source>
</evidence>
<proteinExistence type="inferred from homology"/>
<dbReference type="GO" id="GO:0009090">
    <property type="term" value="P:homoserine biosynthetic process"/>
    <property type="evidence" value="ECO:0007669"/>
    <property type="project" value="TreeGrafter"/>
</dbReference>
<evidence type="ECO:0000256" key="12">
    <source>
        <dbReference type="RuleBase" id="RU004249"/>
    </source>
</evidence>
<dbReference type="NCBIfam" id="NF005155">
    <property type="entry name" value="PRK06635.1-4"/>
    <property type="match status" value="1"/>
</dbReference>
<accession>A0A3M8H7V8</accession>
<evidence type="ECO:0000256" key="3">
    <source>
        <dbReference type="ARBA" id="ARBA00010122"/>
    </source>
</evidence>
<dbReference type="FunFam" id="3.30.2130.10:FF:000001">
    <property type="entry name" value="Bifunctional aspartokinase/homoserine dehydrogenase"/>
    <property type="match status" value="1"/>
</dbReference>
<dbReference type="Pfam" id="PF00696">
    <property type="entry name" value="AA_kinase"/>
    <property type="match status" value="1"/>
</dbReference>
<comment type="caution">
    <text evidence="15">The sequence shown here is derived from an EMBL/GenBank/DDBJ whole genome shotgun (WGS) entry which is preliminary data.</text>
</comment>
<dbReference type="SUPFAM" id="SSF53633">
    <property type="entry name" value="Carbamate kinase-like"/>
    <property type="match status" value="1"/>
</dbReference>
<evidence type="ECO:0000256" key="7">
    <source>
        <dbReference type="ARBA" id="ARBA00022840"/>
    </source>
</evidence>
<dbReference type="AlphaFoldDB" id="A0A3M8H7V8"/>
<name>A0A3M8H7V8_9BACI</name>
<dbReference type="GO" id="GO:0009088">
    <property type="term" value="P:threonine biosynthetic process"/>
    <property type="evidence" value="ECO:0007669"/>
    <property type="project" value="UniProtKB-UniPathway"/>
</dbReference>
<evidence type="ECO:0000256" key="8">
    <source>
        <dbReference type="ARBA" id="ARBA00022915"/>
    </source>
</evidence>
<organism evidence="15 16">
    <name type="scientific">Lysinibacillus halotolerans</name>
    <dbReference type="NCBI Taxonomy" id="1368476"/>
    <lineage>
        <taxon>Bacteria</taxon>
        <taxon>Bacillati</taxon>
        <taxon>Bacillota</taxon>
        <taxon>Bacilli</taxon>
        <taxon>Bacillales</taxon>
        <taxon>Bacillaceae</taxon>
        <taxon>Lysinibacillus</taxon>
    </lineage>
</organism>
<comment type="pathway">
    <text evidence="12">Amino-acid biosynthesis; L-threonine biosynthesis; L-threonine from L-aspartate: step 1/5.</text>
</comment>
<comment type="similarity">
    <text evidence="3 11">Belongs to the aspartokinase family.</text>
</comment>
<dbReference type="CDD" id="cd04913">
    <property type="entry name" value="ACT_AKii-LysC-BS-like_1"/>
    <property type="match status" value="1"/>
</dbReference>
<sequence length="408" mass="44970">METIVVKVDSSSLLTPERIDKLAERILKHRSNGKNTIVVVPSIELLEGKLLPYSSIFTERIADRESHALKAINTQVASSLLAILLEKKGCKAVSLSGWQAGIEVVKSNGNILIEQIHHDFLLERIHNGEIAIVAGSQGYDQYKDLWTLGEGGPETTAIAIGTALDAEYVEILTEQDGIYTAESSVVKEARKLKEVTYDEMLELAHLGSTFVHPRAVELAKKYEMPIVVRSSTNDVEGTWIKGEVKMEKNRVVRGVAYEADIIRLTVGFDSYENSSLANIFMTLSKFNIDVDIIVQAVIDGVKPTVSFSIAKEDFAEAIKVLEQNKAQLGFSFADFEVGLAKVSIVGSGMVSNPGVAAQMFDRLRKENIIVKMVSTSEIKVSVVVPQDEMVRAANVLHDEFQLVEEYVN</sequence>
<dbReference type="UniPathway" id="UPA00034">
    <property type="reaction ID" value="UER00015"/>
</dbReference>
<dbReference type="CDD" id="cd04923">
    <property type="entry name" value="ACT_AK-LysC-DapG-like_2"/>
    <property type="match status" value="1"/>
</dbReference>
<evidence type="ECO:0000256" key="6">
    <source>
        <dbReference type="ARBA" id="ARBA00022777"/>
    </source>
</evidence>
<evidence type="ECO:0000256" key="10">
    <source>
        <dbReference type="PIRSR" id="PIRSR000726-1"/>
    </source>
</evidence>
<evidence type="ECO:0000259" key="14">
    <source>
        <dbReference type="Pfam" id="PF22468"/>
    </source>
</evidence>
<dbReference type="PIRSF" id="PIRSF000726">
    <property type="entry name" value="Asp_kin"/>
    <property type="match status" value="1"/>
</dbReference>
<dbReference type="UniPathway" id="UPA00050">
    <property type="reaction ID" value="UER00461"/>
</dbReference>
<keyword evidence="7 10" id="KW-0067">ATP-binding</keyword>
<keyword evidence="8" id="KW-0220">Diaminopimelate biosynthesis</keyword>
<dbReference type="EC" id="2.7.2.4" evidence="11"/>
<keyword evidence="12" id="KW-0028">Amino-acid biosynthesis</keyword>
<evidence type="ECO:0000256" key="4">
    <source>
        <dbReference type="ARBA" id="ARBA00022679"/>
    </source>
</evidence>
<dbReference type="GO" id="GO:0004072">
    <property type="term" value="F:aspartate kinase activity"/>
    <property type="evidence" value="ECO:0007669"/>
    <property type="project" value="UniProtKB-EC"/>
</dbReference>
<comment type="function">
    <text evidence="1">Catalyzes the phosphorylation of the beta-carboxyl group of aspartic acid with ATP to yield 4-phospho-L-aspartate, which is involved in the branched biosynthetic pathway leading to the biosynthesis of amino acids threonine, isoleucine and methionine.</text>
</comment>
<reference evidence="15 16" key="1">
    <citation type="journal article" date="2014" name="Int. J. Syst. Evol. Microbiol.">
        <title>Lysinibacillus halotolerans sp. nov., isolated from saline-alkaline soil.</title>
        <authorList>
            <person name="Kong D."/>
            <person name="Wang Y."/>
            <person name="Zhao B."/>
            <person name="Li Y."/>
            <person name="Song J."/>
            <person name="Zhai Y."/>
            <person name="Zhang C."/>
            <person name="Wang H."/>
            <person name="Chen X."/>
            <person name="Zhao B."/>
            <person name="Ruan Z."/>
        </authorList>
    </citation>
    <scope>NUCLEOTIDE SEQUENCE [LARGE SCALE GENOMIC DNA]</scope>
    <source>
        <strain evidence="15 16">MCCC 1A12703</strain>
    </source>
</reference>
<dbReference type="InterPro" id="IPR001048">
    <property type="entry name" value="Asp/Glu/Uridylate_kinase"/>
</dbReference>
<evidence type="ECO:0000256" key="9">
    <source>
        <dbReference type="ARBA" id="ARBA00047872"/>
    </source>
</evidence>
<keyword evidence="16" id="KW-1185">Reference proteome</keyword>
<dbReference type="InterPro" id="IPR045865">
    <property type="entry name" value="ACT-like_dom_sf"/>
</dbReference>
<keyword evidence="5 10" id="KW-0547">Nucleotide-binding</keyword>
<dbReference type="Gene3D" id="3.40.1160.10">
    <property type="entry name" value="Acetylglutamate kinase-like"/>
    <property type="match status" value="1"/>
</dbReference>
<evidence type="ECO:0000256" key="11">
    <source>
        <dbReference type="RuleBase" id="RU003448"/>
    </source>
</evidence>
<dbReference type="GO" id="GO:0005829">
    <property type="term" value="C:cytosol"/>
    <property type="evidence" value="ECO:0007669"/>
    <property type="project" value="TreeGrafter"/>
</dbReference>
<feature type="domain" description="Aspartokinase ACT" evidence="14">
    <location>
        <begin position="342"/>
        <end position="400"/>
    </location>
</feature>
<dbReference type="NCBIfam" id="TIGR00657">
    <property type="entry name" value="asp_kinases"/>
    <property type="match status" value="1"/>
</dbReference>
<comment type="catalytic activity">
    <reaction evidence="9 11">
        <text>L-aspartate + ATP = 4-phospho-L-aspartate + ADP</text>
        <dbReference type="Rhea" id="RHEA:23776"/>
        <dbReference type="ChEBI" id="CHEBI:29991"/>
        <dbReference type="ChEBI" id="CHEBI:30616"/>
        <dbReference type="ChEBI" id="CHEBI:57535"/>
        <dbReference type="ChEBI" id="CHEBI:456216"/>
        <dbReference type="EC" id="2.7.2.4"/>
    </reaction>
</comment>
<gene>
    <name evidence="15" type="ORF">EC501_11095</name>
</gene>
<dbReference type="Proteomes" id="UP000279909">
    <property type="component" value="Unassembled WGS sequence"/>
</dbReference>
<comment type="pathway">
    <text evidence="12">Amino-acid biosynthesis; L-methionine biosynthesis via de novo pathway; L-homoserine from L-aspartate: step 1/3.</text>
</comment>